<evidence type="ECO:0000256" key="2">
    <source>
        <dbReference type="SAM" id="SignalP"/>
    </source>
</evidence>
<dbReference type="AlphaFoldDB" id="A0A9P6AYE5"/>
<evidence type="ECO:0000313" key="4">
    <source>
        <dbReference type="Proteomes" id="UP000886523"/>
    </source>
</evidence>
<proteinExistence type="predicted"/>
<reference evidence="3" key="1">
    <citation type="journal article" date="2020" name="Nat. Commun.">
        <title>Large-scale genome sequencing of mycorrhizal fungi provides insights into the early evolution of symbiotic traits.</title>
        <authorList>
            <person name="Miyauchi S."/>
            <person name="Kiss E."/>
            <person name="Kuo A."/>
            <person name="Drula E."/>
            <person name="Kohler A."/>
            <person name="Sanchez-Garcia M."/>
            <person name="Morin E."/>
            <person name="Andreopoulos B."/>
            <person name="Barry K.W."/>
            <person name="Bonito G."/>
            <person name="Buee M."/>
            <person name="Carver A."/>
            <person name="Chen C."/>
            <person name="Cichocki N."/>
            <person name="Clum A."/>
            <person name="Culley D."/>
            <person name="Crous P.W."/>
            <person name="Fauchery L."/>
            <person name="Girlanda M."/>
            <person name="Hayes R.D."/>
            <person name="Keri Z."/>
            <person name="LaButti K."/>
            <person name="Lipzen A."/>
            <person name="Lombard V."/>
            <person name="Magnuson J."/>
            <person name="Maillard F."/>
            <person name="Murat C."/>
            <person name="Nolan M."/>
            <person name="Ohm R.A."/>
            <person name="Pangilinan J."/>
            <person name="Pereira M.F."/>
            <person name="Perotto S."/>
            <person name="Peter M."/>
            <person name="Pfister S."/>
            <person name="Riley R."/>
            <person name="Sitrit Y."/>
            <person name="Stielow J.B."/>
            <person name="Szollosi G."/>
            <person name="Zifcakova L."/>
            <person name="Stursova M."/>
            <person name="Spatafora J.W."/>
            <person name="Tedersoo L."/>
            <person name="Vaario L.M."/>
            <person name="Yamada A."/>
            <person name="Yan M."/>
            <person name="Wang P."/>
            <person name="Xu J."/>
            <person name="Bruns T."/>
            <person name="Baldrian P."/>
            <person name="Vilgalys R."/>
            <person name="Dunand C."/>
            <person name="Henrissat B."/>
            <person name="Grigoriev I.V."/>
            <person name="Hibbett D."/>
            <person name="Nagy L.G."/>
            <person name="Martin F.M."/>
        </authorList>
    </citation>
    <scope>NUCLEOTIDE SEQUENCE</scope>
    <source>
        <strain evidence="3">UP504</strain>
    </source>
</reference>
<feature type="chain" id="PRO_5040505315" evidence="2">
    <location>
        <begin position="28"/>
        <end position="432"/>
    </location>
</feature>
<name>A0A9P6AYE5_9AGAM</name>
<evidence type="ECO:0000313" key="3">
    <source>
        <dbReference type="EMBL" id="KAF9514303.1"/>
    </source>
</evidence>
<sequence>MVLLHLPFSRLLARSLLEVTLFAMVLPSPFSSSKSVFSFRCIYSPVTSVDLESYLRALIKSEVDVRPCGRICTPSTYTPVHHSPMGALPQGARSSLPAFDFESEENIPEEPEQAANLRALARSELRLAELSFLVLCLLTPFLGTILLRYAAFLIGSEKSLTWFSEGLFVLATGIRPWRHLVNLLAYRTDSLHRIVHAPPPPSVALSSSSNARFDRLERSLEEIHASKPSHNAEFQALVERVEASIQKLEIQTTASSHATELVRLDLDSRFHDVQTSVEALVHDIGTLEQRVQAATAAAASANDKLATITDPKQHSAVWHARLSPLAPSGTLADDPRDWAKPLSDRTSSRPLRRHKSSPSQDAATFVLENMQNGGWPQFQERIVHLVVGAVLLPVKLSQRLLHAVLGLLGGAGSPPQTKGVKMVTAPTPSAKT</sequence>
<gene>
    <name evidence="3" type="ORF">BS47DRAFT_885266</name>
</gene>
<dbReference type="PANTHER" id="PTHR42032">
    <property type="entry name" value="YALI0E30679P"/>
    <property type="match status" value="1"/>
</dbReference>
<accession>A0A9P6AYE5</accession>
<keyword evidence="2" id="KW-0732">Signal</keyword>
<dbReference type="OrthoDB" id="10263751at2759"/>
<evidence type="ECO:0000256" key="1">
    <source>
        <dbReference type="SAM" id="MobiDB-lite"/>
    </source>
</evidence>
<feature type="signal peptide" evidence="2">
    <location>
        <begin position="1"/>
        <end position="27"/>
    </location>
</feature>
<dbReference type="Proteomes" id="UP000886523">
    <property type="component" value="Unassembled WGS sequence"/>
</dbReference>
<keyword evidence="4" id="KW-1185">Reference proteome</keyword>
<organism evidence="3 4">
    <name type="scientific">Hydnum rufescens UP504</name>
    <dbReference type="NCBI Taxonomy" id="1448309"/>
    <lineage>
        <taxon>Eukaryota</taxon>
        <taxon>Fungi</taxon>
        <taxon>Dikarya</taxon>
        <taxon>Basidiomycota</taxon>
        <taxon>Agaricomycotina</taxon>
        <taxon>Agaricomycetes</taxon>
        <taxon>Cantharellales</taxon>
        <taxon>Hydnaceae</taxon>
        <taxon>Hydnum</taxon>
    </lineage>
</organism>
<feature type="region of interest" description="Disordered" evidence="1">
    <location>
        <begin position="412"/>
        <end position="432"/>
    </location>
</feature>
<feature type="compositionally biased region" description="Basic and acidic residues" evidence="1">
    <location>
        <begin position="333"/>
        <end position="347"/>
    </location>
</feature>
<comment type="caution">
    <text evidence="3">The sequence shown here is derived from an EMBL/GenBank/DDBJ whole genome shotgun (WGS) entry which is preliminary data.</text>
</comment>
<dbReference type="PANTHER" id="PTHR42032:SF1">
    <property type="entry name" value="YALI0E30679P"/>
    <property type="match status" value="1"/>
</dbReference>
<protein>
    <submittedName>
        <fullName evidence="3">Uncharacterized protein</fullName>
    </submittedName>
</protein>
<feature type="region of interest" description="Disordered" evidence="1">
    <location>
        <begin position="326"/>
        <end position="360"/>
    </location>
</feature>
<dbReference type="EMBL" id="MU128962">
    <property type="protein sequence ID" value="KAF9514303.1"/>
    <property type="molecule type" value="Genomic_DNA"/>
</dbReference>